<evidence type="ECO:0000313" key="6">
    <source>
        <dbReference type="EMBL" id="SDC43123.1"/>
    </source>
</evidence>
<evidence type="ECO:0000313" key="7">
    <source>
        <dbReference type="Proteomes" id="UP000242662"/>
    </source>
</evidence>
<feature type="transmembrane region" description="Helical" evidence="5">
    <location>
        <begin position="294"/>
        <end position="315"/>
    </location>
</feature>
<name>A0A1G6LIV4_9BACI</name>
<dbReference type="GO" id="GO:0005886">
    <property type="term" value="C:plasma membrane"/>
    <property type="evidence" value="ECO:0007669"/>
    <property type="project" value="UniProtKB-SubCell"/>
</dbReference>
<sequence length="495" mass="55834">MPKEVKKKMFSTSLTENEEVLKKRLGIGKSFDVGVRKLTLFQCDIAIYFVNGLVDDQSVTQILRELMSISAEANSRRTDHVKEVIKNYFAHVQVEEVESMDECITQVLSGLIFVVIDGESQALVADVRSYPGRGPEEPDTERVVRGARDGYTENIILNTGLTRRRIRDERLRQEIIRVGTRSKTDVCITYIEGIANPELVAKLKKELKAIHIDGITMADKVIEEYIVKQGVNPFPLVRYTERPDVAATHVFEGHVLIMVDTSPSVIITPVTLFHHIQHAEEYRQSAAVGTFLRWMRFIGILFSLFIVPFWLLLAMNQDLLPAALDFIGVNEEKNIPLAVQIVFAEMGIELLRMAAIHTPSPLATALGLIAAMLIGDMAIEVGYFTPEVILYVALGAMGMFATPSYELGVALRIIRYVMIISVVFFGVLGLVLSVFMLFMTLVMTRPLNRPYMWPFLPFDPPALAQILFRTTVPSVRWRPSIVHPRDKVRQMPTNE</sequence>
<reference evidence="7" key="1">
    <citation type="submission" date="2016-09" db="EMBL/GenBank/DDBJ databases">
        <authorList>
            <person name="Varghese N."/>
            <person name="Submissions S."/>
        </authorList>
    </citation>
    <scope>NUCLEOTIDE SEQUENCE [LARGE SCALE GENOMIC DNA]</scope>
    <source>
        <strain evidence="7">25nlg</strain>
    </source>
</reference>
<dbReference type="InterPro" id="IPR004995">
    <property type="entry name" value="Spore_Ger"/>
</dbReference>
<dbReference type="GO" id="GO:0009847">
    <property type="term" value="P:spore germination"/>
    <property type="evidence" value="ECO:0007669"/>
    <property type="project" value="UniProtKB-UniRule"/>
</dbReference>
<keyword evidence="5" id="KW-1133">Transmembrane helix</keyword>
<dbReference type="InterPro" id="IPR050768">
    <property type="entry name" value="UPF0353/GerABKA_families"/>
</dbReference>
<accession>A0A1G6LIV4</accession>
<feature type="transmembrane region" description="Helical" evidence="5">
    <location>
        <begin position="362"/>
        <end position="383"/>
    </location>
</feature>
<gene>
    <name evidence="6" type="ORF">SAMN05421737_108141</name>
</gene>
<evidence type="ECO:0000256" key="2">
    <source>
        <dbReference type="ARBA" id="ARBA00005278"/>
    </source>
</evidence>
<dbReference type="OrthoDB" id="9772630at2"/>
<evidence type="ECO:0000256" key="3">
    <source>
        <dbReference type="ARBA" id="ARBA00023136"/>
    </source>
</evidence>
<evidence type="ECO:0000256" key="4">
    <source>
        <dbReference type="PIRNR" id="PIRNR005690"/>
    </source>
</evidence>
<protein>
    <submittedName>
        <fullName evidence="6">Stage V sporulation protein AF</fullName>
    </submittedName>
</protein>
<dbReference type="PIRSF" id="PIRSF005690">
    <property type="entry name" value="GerBA"/>
    <property type="match status" value="1"/>
</dbReference>
<dbReference type="AlphaFoldDB" id="A0A1G6LIV4"/>
<dbReference type="Proteomes" id="UP000242662">
    <property type="component" value="Unassembled WGS sequence"/>
</dbReference>
<evidence type="ECO:0000256" key="1">
    <source>
        <dbReference type="ARBA" id="ARBA00004141"/>
    </source>
</evidence>
<keyword evidence="3 4" id="KW-0472">Membrane</keyword>
<comment type="similarity">
    <text evidence="2 4">Belongs to the GerABKA family.</text>
</comment>
<dbReference type="Pfam" id="PF03323">
    <property type="entry name" value="GerA"/>
    <property type="match status" value="1"/>
</dbReference>
<keyword evidence="5" id="KW-0812">Transmembrane</keyword>
<dbReference type="EMBL" id="FMYM01000008">
    <property type="protein sequence ID" value="SDC43123.1"/>
    <property type="molecule type" value="Genomic_DNA"/>
</dbReference>
<proteinExistence type="inferred from homology"/>
<comment type="subcellular location">
    <subcellularLocation>
        <location evidence="4">Cell membrane</location>
    </subcellularLocation>
    <subcellularLocation>
        <location evidence="1">Membrane</location>
        <topology evidence="1">Multi-pass membrane protein</topology>
    </subcellularLocation>
</comment>
<feature type="transmembrane region" description="Helical" evidence="5">
    <location>
        <begin position="389"/>
        <end position="409"/>
    </location>
</feature>
<dbReference type="PANTHER" id="PTHR22550:SF9">
    <property type="entry name" value="STAGE V SPORULATION PROTEIN AF"/>
    <property type="match status" value="1"/>
</dbReference>
<organism evidence="6 7">
    <name type="scientific">Shouchella lonarensis</name>
    <dbReference type="NCBI Taxonomy" id="1464122"/>
    <lineage>
        <taxon>Bacteria</taxon>
        <taxon>Bacillati</taxon>
        <taxon>Bacillota</taxon>
        <taxon>Bacilli</taxon>
        <taxon>Bacillales</taxon>
        <taxon>Bacillaceae</taxon>
        <taxon>Shouchella</taxon>
    </lineage>
</organism>
<keyword evidence="7" id="KW-1185">Reference proteome</keyword>
<dbReference type="STRING" id="1464122.SAMN05421737_108141"/>
<dbReference type="PANTHER" id="PTHR22550">
    <property type="entry name" value="SPORE GERMINATION PROTEIN"/>
    <property type="match status" value="1"/>
</dbReference>
<feature type="transmembrane region" description="Helical" evidence="5">
    <location>
        <begin position="416"/>
        <end position="439"/>
    </location>
</feature>
<evidence type="ECO:0000256" key="5">
    <source>
        <dbReference type="SAM" id="Phobius"/>
    </source>
</evidence>